<evidence type="ECO:0000313" key="2">
    <source>
        <dbReference type="Proteomes" id="UP000284908"/>
    </source>
</evidence>
<dbReference type="OrthoDB" id="6455687at2"/>
<dbReference type="Proteomes" id="UP000284908">
    <property type="component" value="Unassembled WGS sequence"/>
</dbReference>
<gene>
    <name evidence="1" type="ORF">D6C13_10200</name>
</gene>
<proteinExistence type="predicted"/>
<comment type="caution">
    <text evidence="1">The sequence shown here is derived from an EMBL/GenBank/DDBJ whole genome shotgun (WGS) entry which is preliminary data.</text>
</comment>
<keyword evidence="2" id="KW-1185">Reference proteome</keyword>
<organism evidence="1 2">
    <name type="scientific">Rahnella woolbedingensis</name>
    <dbReference type="NCBI Taxonomy" id="1510574"/>
    <lineage>
        <taxon>Bacteria</taxon>
        <taxon>Pseudomonadati</taxon>
        <taxon>Pseudomonadota</taxon>
        <taxon>Gammaproteobacteria</taxon>
        <taxon>Enterobacterales</taxon>
        <taxon>Yersiniaceae</taxon>
        <taxon>Rahnella</taxon>
    </lineage>
</organism>
<evidence type="ECO:0000313" key="1">
    <source>
        <dbReference type="EMBL" id="RJT44531.1"/>
    </source>
</evidence>
<dbReference type="RefSeq" id="WP_120132646.1">
    <property type="nucleotide sequence ID" value="NZ_RAHH01000010.1"/>
</dbReference>
<accession>A0A419N9N2</accession>
<dbReference type="AlphaFoldDB" id="A0A419N9N2"/>
<name>A0A419N9N2_9GAMM</name>
<sequence length="62" mass="7336">MRSQHTLELAMLQVASQSGEPMDSQTLYEVRNEIRNVLAVKERQRQRMTAPAYQWKKHVPLR</sequence>
<dbReference type="EMBL" id="RAHH01000010">
    <property type="protein sequence ID" value="RJT44531.1"/>
    <property type="molecule type" value="Genomic_DNA"/>
</dbReference>
<protein>
    <submittedName>
        <fullName evidence="1">Uncharacterized protein</fullName>
    </submittedName>
</protein>
<reference evidence="1 2" key="1">
    <citation type="submission" date="2018-09" db="EMBL/GenBank/DDBJ databases">
        <authorList>
            <person name="Le Fleche-Mateos A."/>
        </authorList>
    </citation>
    <scope>NUCLEOTIDE SEQUENCE [LARGE SCALE GENOMIC DNA]</scope>
    <source>
        <strain evidence="1 2">DSM 27399</strain>
    </source>
</reference>